<evidence type="ECO:0000313" key="2">
    <source>
        <dbReference type="Proteomes" id="UP001358417"/>
    </source>
</evidence>
<sequence length="101" mass="11686">MGSKVNFSLKRLIDGLEYRFTLRSGHGKASVFARDDNVVEIVYHQMYGWTTWQESQGHGEPTLTGRVWEVLPQDQGDFPTEGIWVSRKGPKSYVYTLEYQK</sequence>
<dbReference type="AlphaFoldDB" id="A0AAV9MX24"/>
<dbReference type="EMBL" id="JAVRRD010000042">
    <property type="protein sequence ID" value="KAK5044879.1"/>
    <property type="molecule type" value="Genomic_DNA"/>
</dbReference>
<organism evidence="1 2">
    <name type="scientific">Exophiala bonariae</name>
    <dbReference type="NCBI Taxonomy" id="1690606"/>
    <lineage>
        <taxon>Eukaryota</taxon>
        <taxon>Fungi</taxon>
        <taxon>Dikarya</taxon>
        <taxon>Ascomycota</taxon>
        <taxon>Pezizomycotina</taxon>
        <taxon>Eurotiomycetes</taxon>
        <taxon>Chaetothyriomycetidae</taxon>
        <taxon>Chaetothyriales</taxon>
        <taxon>Herpotrichiellaceae</taxon>
        <taxon>Exophiala</taxon>
    </lineage>
</organism>
<gene>
    <name evidence="1" type="ORF">LTR84_010417</name>
</gene>
<reference evidence="1 2" key="1">
    <citation type="submission" date="2023-08" db="EMBL/GenBank/DDBJ databases">
        <title>Black Yeasts Isolated from many extreme environments.</title>
        <authorList>
            <person name="Coleine C."/>
            <person name="Stajich J.E."/>
            <person name="Selbmann L."/>
        </authorList>
    </citation>
    <scope>NUCLEOTIDE SEQUENCE [LARGE SCALE GENOMIC DNA]</scope>
    <source>
        <strain evidence="1 2">CCFEE 5792</strain>
    </source>
</reference>
<protein>
    <submittedName>
        <fullName evidence="1">Uncharacterized protein</fullName>
    </submittedName>
</protein>
<comment type="caution">
    <text evidence="1">The sequence shown here is derived from an EMBL/GenBank/DDBJ whole genome shotgun (WGS) entry which is preliminary data.</text>
</comment>
<dbReference type="GeneID" id="89978575"/>
<accession>A0AAV9MX24</accession>
<keyword evidence="2" id="KW-1185">Reference proteome</keyword>
<dbReference type="Proteomes" id="UP001358417">
    <property type="component" value="Unassembled WGS sequence"/>
</dbReference>
<dbReference type="RefSeq" id="XP_064700529.1">
    <property type="nucleotide sequence ID" value="XM_064853954.1"/>
</dbReference>
<proteinExistence type="predicted"/>
<evidence type="ECO:0000313" key="1">
    <source>
        <dbReference type="EMBL" id="KAK5044879.1"/>
    </source>
</evidence>
<name>A0AAV9MX24_9EURO</name>